<dbReference type="Gene3D" id="3.90.1570.50">
    <property type="match status" value="1"/>
</dbReference>
<protein>
    <recommendedName>
        <fullName evidence="10">Type I restriction enzyme endonuclease subunit</fullName>
        <shortName evidence="10">R protein</shortName>
        <ecNumber evidence="10">3.1.21.3</ecNumber>
    </recommendedName>
</protein>
<reference evidence="14" key="2">
    <citation type="submission" date="2017-06" db="EMBL/GenBank/DDBJ databases">
        <title>Capnocytophaga spp. assemblies.</title>
        <authorList>
            <person name="Gulvik C.A."/>
        </authorList>
    </citation>
    <scope>NUCLEOTIDE SEQUENCE [LARGE SCALE GENOMIC DNA]</scope>
    <source>
        <strain evidence="14">KC1668</strain>
    </source>
</reference>
<feature type="domain" description="Helicase ATP-binding" evidence="11">
    <location>
        <begin position="329"/>
        <end position="491"/>
    </location>
</feature>
<name>A0AAX2IBV4_CAPSP</name>
<keyword evidence="3" id="KW-0540">Nuclease</keyword>
<evidence type="ECO:0000313" key="12">
    <source>
        <dbReference type="EMBL" id="ATA85632.1"/>
    </source>
</evidence>
<dbReference type="PANTHER" id="PTHR30195">
    <property type="entry name" value="TYPE I SITE-SPECIFIC DEOXYRIBONUCLEASE PROTEIN SUBUNIT M AND R"/>
    <property type="match status" value="1"/>
</dbReference>
<keyword evidence="5 10" id="KW-0680">Restriction system</keyword>
<evidence type="ECO:0000256" key="1">
    <source>
        <dbReference type="ARBA" id="ARBA00000851"/>
    </source>
</evidence>
<evidence type="ECO:0000256" key="3">
    <source>
        <dbReference type="ARBA" id="ARBA00022722"/>
    </source>
</evidence>
<dbReference type="KEGG" id="cspu:CGC55_08960"/>
<dbReference type="REBASE" id="423493">
    <property type="entry name" value="Csp11653IP"/>
</dbReference>
<dbReference type="GO" id="GO:0005524">
    <property type="term" value="F:ATP binding"/>
    <property type="evidence" value="ECO:0007669"/>
    <property type="project" value="UniProtKB-KW"/>
</dbReference>
<dbReference type="Pfam" id="PF04313">
    <property type="entry name" value="HSDR_N"/>
    <property type="match status" value="1"/>
</dbReference>
<dbReference type="GO" id="GO:0003677">
    <property type="term" value="F:DNA binding"/>
    <property type="evidence" value="ECO:0007669"/>
    <property type="project" value="UniProtKB-KW"/>
</dbReference>
<reference evidence="12" key="1">
    <citation type="journal article" date="2017" name="Genome Announc.">
        <title>Twelve Complete Reference Genomes of Clinical Isolates in the Capnocytophaga Genus.</title>
        <authorList>
            <person name="Villarma A."/>
            <person name="Gulvik C.A."/>
            <person name="Rowe L.A."/>
            <person name="Sheth M."/>
            <person name="Juieng P."/>
            <person name="Nicholson A.C."/>
            <person name="Loparev V.N."/>
            <person name="McQuiston J.R."/>
        </authorList>
    </citation>
    <scope>NUCLEOTIDE SEQUENCE</scope>
    <source>
        <strain evidence="12">KC1668</strain>
    </source>
</reference>
<evidence type="ECO:0000256" key="9">
    <source>
        <dbReference type="ARBA" id="ARBA00023125"/>
    </source>
</evidence>
<evidence type="ECO:0000313" key="13">
    <source>
        <dbReference type="EMBL" id="SQA75596.1"/>
    </source>
</evidence>
<dbReference type="InterPro" id="IPR055180">
    <property type="entry name" value="HsdR_RecA-like_helicase_dom_2"/>
</dbReference>
<dbReference type="GO" id="GO:0009035">
    <property type="term" value="F:type I site-specific deoxyribonuclease activity"/>
    <property type="evidence" value="ECO:0007669"/>
    <property type="project" value="UniProtKB-EC"/>
</dbReference>
<sequence>MHYREEIISQIPALQLLINMGYQYLSPEEALAMRGNKYSNVLLEPILKAQLAKINRIHYRGKDYAFSEENINAGVVALKELRTHEGFMGVNQQVYDLLTLGKTFEQTIGSSKKSYSFRYIDWECPENNVYHVSEEFAVTRTARNDHYRPDIVLFINGIPIVVIECKSNVIKNPITEAISQHLRNQKDDGIRELYQYSQLLLALAVNSASYATTATPLKYWQVWCELFGDRLAENKANQQLKSLKNRPLPVDEQSALFAHRYQSTQYFFRQQATEEVLLTEQDLTLYYLCRKERLLRLIQHYTIFDNHIKKIARYQQFFAVEDTLAKVKHIEDGKRLGGVIWHTQGSGKSLTMVMLAQLLAADKSIKHPKILLVTDRTDLDEQISKTFKKCNLPVEKAATGTKLTELLKEHTDKVITTTIHKFETVVSQLNKALTSSEIFVLIDEAHRTQYGRLGVKMQQVFPKACFIAFTGTPLMKKEKNTAAKFGGIIGTPYTITDAVADGAIVPILYEGRHNLFDLNEKPLDNYFDRVSEPLSDYGKAHLKRKANSIAQLNRADQIIQARAWDIAEHFKKNVQNEGFKAMLVTPSKTAAIDYRNYLMKECKLDCEVLISAPDTRENNEDSFEENEYKVGSFYKAMMDKYGSSKKYEDSLIDSFRDKEQPELLIVVDKLLTGFDAPIVKVMYLTRSLKEHTLLQAIARVNRVKEGKDYGLVIDYYGNLENLDKAIEMYGSWEDFEADDLKGTVTNAAKEIEKLPQLHSQLWDIFKTVKNKYDTEAYAELLSDKEKRETFYERLSLFARMLKLALSLVSFDTEENAPTIERYQKDLKFFLALRTDVARRYFDTIDYTEYEKQIQKLIDKHIITDGDFLQITEKIDLFDKEERDKALEQLTGHASKADHIASRTVKAISIKMDEDPIFYQKLSTLIRQTIEAYRQKRIDELEYFNRVRDYENQFFEGTQSNLPEALIGNKKATAFYNLLGEHLKTLDPLPHTAQKVEWALQLDLLINHIIYEEGSPIVDWQQNSLLVNEIAQTIDDFFYQLKQQQGVEIPFDIVDTIIEEIVKVSKQIG</sequence>
<dbReference type="Pfam" id="PF22679">
    <property type="entry name" value="T1R_D3-like"/>
    <property type="match status" value="1"/>
</dbReference>
<comment type="function">
    <text evidence="10">Subunit R is required for both nuclease and ATPase activities, but not for modification.</text>
</comment>
<organism evidence="13 15">
    <name type="scientific">Capnocytophaga sputigena</name>
    <dbReference type="NCBI Taxonomy" id="1019"/>
    <lineage>
        <taxon>Bacteria</taxon>
        <taxon>Pseudomonadati</taxon>
        <taxon>Bacteroidota</taxon>
        <taxon>Flavobacteriia</taxon>
        <taxon>Flavobacteriales</taxon>
        <taxon>Flavobacteriaceae</taxon>
        <taxon>Capnocytophaga</taxon>
    </lineage>
</organism>
<dbReference type="SMART" id="SM00487">
    <property type="entry name" value="DEXDc"/>
    <property type="match status" value="1"/>
</dbReference>
<keyword evidence="4 10" id="KW-0547">Nucleotide-binding</keyword>
<comment type="similarity">
    <text evidence="2 10">Belongs to the HsdR family.</text>
</comment>
<dbReference type="InterPro" id="IPR040980">
    <property type="entry name" value="SWI2_SNF2"/>
</dbReference>
<evidence type="ECO:0000313" key="15">
    <source>
        <dbReference type="Proteomes" id="UP000249902"/>
    </source>
</evidence>
<evidence type="ECO:0000256" key="6">
    <source>
        <dbReference type="ARBA" id="ARBA00022759"/>
    </source>
</evidence>
<keyword evidence="7 10" id="KW-0378">Hydrolase</keyword>
<dbReference type="RefSeq" id="WP_002677996.1">
    <property type="nucleotide sequence ID" value="NZ_CP022385.1"/>
</dbReference>
<evidence type="ECO:0000313" key="14">
    <source>
        <dbReference type="Proteomes" id="UP000217301"/>
    </source>
</evidence>
<comment type="subunit">
    <text evidence="10">The type I restriction/modification system is composed of three polypeptides R, M and S.</text>
</comment>
<evidence type="ECO:0000256" key="4">
    <source>
        <dbReference type="ARBA" id="ARBA00022741"/>
    </source>
</evidence>
<dbReference type="CDD" id="cd18030">
    <property type="entry name" value="DEXHc_RE_I_HsdR"/>
    <property type="match status" value="1"/>
</dbReference>
<accession>A0AAX2IBV4</accession>
<dbReference type="Proteomes" id="UP000217301">
    <property type="component" value="Chromosome"/>
</dbReference>
<dbReference type="Gene3D" id="3.40.50.300">
    <property type="entry name" value="P-loop containing nucleotide triphosphate hydrolases"/>
    <property type="match status" value="2"/>
</dbReference>
<dbReference type="InterPro" id="IPR027417">
    <property type="entry name" value="P-loop_NTPase"/>
</dbReference>
<keyword evidence="8 10" id="KW-0067">ATP-binding</keyword>
<comment type="catalytic activity">
    <reaction evidence="1 10">
        <text>Endonucleolytic cleavage of DNA to give random double-stranded fragments with terminal 5'-phosphates, ATP is simultaneously hydrolyzed.</text>
        <dbReference type="EC" id="3.1.21.3"/>
    </reaction>
</comment>
<dbReference type="InterPro" id="IPR051268">
    <property type="entry name" value="Type-I_R_enzyme_R_subunit"/>
</dbReference>
<dbReference type="InterPro" id="IPR014001">
    <property type="entry name" value="Helicase_ATP-bd"/>
</dbReference>
<dbReference type="SUPFAM" id="SSF52540">
    <property type="entry name" value="P-loop containing nucleoside triphosphate hydrolases"/>
    <property type="match status" value="2"/>
</dbReference>
<proteinExistence type="inferred from homology"/>
<keyword evidence="14" id="KW-1185">Reference proteome</keyword>
<dbReference type="InterPro" id="IPR004473">
    <property type="entry name" value="Restrct_endonuc_typeI_HsdR"/>
</dbReference>
<evidence type="ECO:0000256" key="7">
    <source>
        <dbReference type="ARBA" id="ARBA00022801"/>
    </source>
</evidence>
<evidence type="ECO:0000256" key="8">
    <source>
        <dbReference type="ARBA" id="ARBA00022840"/>
    </source>
</evidence>
<dbReference type="EC" id="3.1.21.3" evidence="10"/>
<evidence type="ECO:0000256" key="10">
    <source>
        <dbReference type="RuleBase" id="RU364115"/>
    </source>
</evidence>
<dbReference type="CDD" id="cd18800">
    <property type="entry name" value="SF2_C_EcoR124I-like"/>
    <property type="match status" value="1"/>
</dbReference>
<dbReference type="Proteomes" id="UP000249902">
    <property type="component" value="Unassembled WGS sequence"/>
</dbReference>
<dbReference type="PROSITE" id="PS51192">
    <property type="entry name" value="HELICASE_ATP_BIND_1"/>
    <property type="match status" value="1"/>
</dbReference>
<dbReference type="EMBL" id="UAVP01000008">
    <property type="protein sequence ID" value="SQA75596.1"/>
    <property type="molecule type" value="Genomic_DNA"/>
</dbReference>
<gene>
    <name evidence="13" type="primary">hsdR</name>
    <name evidence="12" type="ORF">CGC55_08960</name>
    <name evidence="13" type="ORF">NCTC11653_01501</name>
</gene>
<dbReference type="Pfam" id="PF18766">
    <property type="entry name" value="SWI2_SNF2"/>
    <property type="match status" value="1"/>
</dbReference>
<dbReference type="CDD" id="cd22332">
    <property type="entry name" value="HsdR_N"/>
    <property type="match status" value="1"/>
</dbReference>
<evidence type="ECO:0000256" key="2">
    <source>
        <dbReference type="ARBA" id="ARBA00008598"/>
    </source>
</evidence>
<reference evidence="13 15" key="3">
    <citation type="submission" date="2018-06" db="EMBL/GenBank/DDBJ databases">
        <authorList>
            <consortium name="Pathogen Informatics"/>
            <person name="Doyle S."/>
        </authorList>
    </citation>
    <scope>NUCLEOTIDE SEQUENCE [LARGE SCALE GENOMIC DNA]</scope>
    <source>
        <strain evidence="13 15">NCTC11653</strain>
    </source>
</reference>
<dbReference type="PANTHER" id="PTHR30195:SF15">
    <property type="entry name" value="TYPE I RESTRICTION ENZYME HINDI ENDONUCLEASE SUBUNIT"/>
    <property type="match status" value="1"/>
</dbReference>
<evidence type="ECO:0000259" key="11">
    <source>
        <dbReference type="PROSITE" id="PS51192"/>
    </source>
</evidence>
<dbReference type="EMBL" id="CP022385">
    <property type="protein sequence ID" value="ATA85632.1"/>
    <property type="molecule type" value="Genomic_DNA"/>
</dbReference>
<dbReference type="NCBIfam" id="TIGR00348">
    <property type="entry name" value="hsdR"/>
    <property type="match status" value="1"/>
</dbReference>
<dbReference type="GO" id="GO:0009307">
    <property type="term" value="P:DNA restriction-modification system"/>
    <property type="evidence" value="ECO:0007669"/>
    <property type="project" value="UniProtKB-KW"/>
</dbReference>
<dbReference type="InterPro" id="IPR007409">
    <property type="entry name" value="Restrct_endonuc_type1_HsdR_N"/>
</dbReference>
<keyword evidence="6 12" id="KW-0255">Endonuclease</keyword>
<evidence type="ECO:0000256" key="5">
    <source>
        <dbReference type="ARBA" id="ARBA00022747"/>
    </source>
</evidence>
<dbReference type="AlphaFoldDB" id="A0AAX2IBV4"/>
<keyword evidence="9 10" id="KW-0238">DNA-binding</keyword>